<evidence type="ECO:0000256" key="3">
    <source>
        <dbReference type="ARBA" id="ARBA00023004"/>
    </source>
</evidence>
<dbReference type="GO" id="GO:0051539">
    <property type="term" value="F:4 iron, 4 sulfur cluster binding"/>
    <property type="evidence" value="ECO:0007669"/>
    <property type="project" value="TreeGrafter"/>
</dbReference>
<evidence type="ECO:0000256" key="1">
    <source>
        <dbReference type="ARBA" id="ARBA00007888"/>
    </source>
</evidence>
<dbReference type="PANTHER" id="PTHR30149">
    <property type="entry name" value="HYDROGENASE PROTEIN ASSEMBLY PROTEIN HYPD"/>
    <property type="match status" value="1"/>
</dbReference>
<protein>
    <submittedName>
        <fullName evidence="4">Hydrogenase formation protein HypD</fullName>
    </submittedName>
</protein>
<reference evidence="4 5" key="1">
    <citation type="journal article" date="2016" name="Environ. Microbiol.">
        <title>Genomic resolution of a cold subsurface aquifer community provides metabolic insights for novel microbes adapted to high CO concentrations.</title>
        <authorList>
            <person name="Probst A.J."/>
            <person name="Castelle C.J."/>
            <person name="Singh A."/>
            <person name="Brown C.T."/>
            <person name="Anantharaman K."/>
            <person name="Sharon I."/>
            <person name="Hug L.A."/>
            <person name="Burstein D."/>
            <person name="Emerson J.B."/>
            <person name="Thomas B.C."/>
            <person name="Banfield J.F."/>
        </authorList>
    </citation>
    <scope>NUCLEOTIDE SEQUENCE [LARGE SCALE GENOMIC DNA]</scope>
    <source>
        <strain evidence="4">CG2_30_40_21</strain>
    </source>
</reference>
<dbReference type="PANTHER" id="PTHR30149:SF0">
    <property type="entry name" value="HYDROGENASE MATURATION FACTOR HYPD"/>
    <property type="match status" value="1"/>
</dbReference>
<sequence>MRYIDEFCDPGLAKRLVESINRLSDKEIVLMEVCGTHTMAIFKHGIKKLLAPSIRLVSGPGCPVCVTAAQDIDVARWISRQKDVIFTTFGDMIRVPGGASSLERQKGQEGADIRVVYSILDALDIARNNPTKRVVFFGIGFETTAPSIASGIQLASKQGLDNFFVYSCHKLIPPAMKALLESGEVKIDGFICPGHVSTIIGAKPYEFIAEQYHIPCVITGFEPLDILQAILMLVKARESGQVGVEIQYTRAVKHEGNVVAQRILAEVFEPIDAVWRGIGVIPDSGLKIRQEYSRFDALLQFEMPEMSDKSDLSNLSDCICGLILRGIAIPTDCPLFKTVCNTENPVGACMVSLEGTCAAYYKYSP</sequence>
<dbReference type="GO" id="GO:0005506">
    <property type="term" value="F:iron ion binding"/>
    <property type="evidence" value="ECO:0007669"/>
    <property type="project" value="TreeGrafter"/>
</dbReference>
<dbReference type="InterPro" id="IPR042243">
    <property type="entry name" value="HypD_1"/>
</dbReference>
<dbReference type="EMBL" id="MNYI01000189">
    <property type="protein sequence ID" value="OIP38053.1"/>
    <property type="molecule type" value="Genomic_DNA"/>
</dbReference>
<dbReference type="Gene3D" id="3.40.50.11750">
    <property type="entry name" value="HypD, alpha/beta domain 1"/>
    <property type="match status" value="2"/>
</dbReference>
<dbReference type="GO" id="GO:0070025">
    <property type="term" value="F:carbon monoxide binding"/>
    <property type="evidence" value="ECO:0007669"/>
    <property type="project" value="TreeGrafter"/>
</dbReference>
<evidence type="ECO:0000256" key="2">
    <source>
        <dbReference type="ARBA" id="ARBA00022723"/>
    </source>
</evidence>
<keyword evidence="3" id="KW-0408">Iron</keyword>
<name>A0A1J5DPJ7_9BACT</name>
<dbReference type="Pfam" id="PF01924">
    <property type="entry name" value="HypD"/>
    <property type="match status" value="1"/>
</dbReference>
<dbReference type="STRING" id="1817895.AUJ95_07255"/>
<gene>
    <name evidence="4" type="ORF">AUJ95_07255</name>
</gene>
<dbReference type="GO" id="GO:0051604">
    <property type="term" value="P:protein maturation"/>
    <property type="evidence" value="ECO:0007669"/>
    <property type="project" value="TreeGrafter"/>
</dbReference>
<accession>A0A1J5DPJ7</accession>
<dbReference type="AlphaFoldDB" id="A0A1J5DPJ7"/>
<dbReference type="Gene3D" id="6.10.20.100">
    <property type="match status" value="1"/>
</dbReference>
<keyword evidence="2" id="KW-0479">Metal-binding</keyword>
<dbReference type="InterPro" id="IPR002780">
    <property type="entry name" value="Hyd_form_HypD"/>
</dbReference>
<dbReference type="Proteomes" id="UP000183085">
    <property type="component" value="Unassembled WGS sequence"/>
</dbReference>
<dbReference type="InterPro" id="IPR042244">
    <property type="entry name" value="HypD_2_sf"/>
</dbReference>
<dbReference type="PIRSF" id="PIRSF005622">
    <property type="entry name" value="Hydrgn_mat_hypD"/>
    <property type="match status" value="1"/>
</dbReference>
<dbReference type="NCBIfam" id="TIGR00075">
    <property type="entry name" value="hypD"/>
    <property type="match status" value="1"/>
</dbReference>
<comment type="caution">
    <text evidence="4">The sequence shown here is derived from an EMBL/GenBank/DDBJ whole genome shotgun (WGS) entry which is preliminary data.</text>
</comment>
<comment type="similarity">
    <text evidence="1">Belongs to the HypD family.</text>
</comment>
<evidence type="ECO:0000313" key="4">
    <source>
        <dbReference type="EMBL" id="OIP38053.1"/>
    </source>
</evidence>
<proteinExistence type="inferred from homology"/>
<evidence type="ECO:0000313" key="5">
    <source>
        <dbReference type="Proteomes" id="UP000183085"/>
    </source>
</evidence>
<organism evidence="4 5">
    <name type="scientific">Candidatus Desantisbacteria bacterium CG2_30_40_21</name>
    <dbReference type="NCBI Taxonomy" id="1817895"/>
    <lineage>
        <taxon>Bacteria</taxon>
        <taxon>Candidatus Desantisiibacteriota</taxon>
    </lineage>
</organism>